<keyword evidence="3" id="KW-0946">Virion</keyword>
<accession>A0A9W7WYX6</accession>
<evidence type="ECO:0000313" key="3">
    <source>
        <dbReference type="EMBL" id="KAI7810938.1"/>
    </source>
</evidence>
<dbReference type="AlphaFoldDB" id="A0A9W7WYX6"/>
<keyword evidence="2" id="KW-0812">Transmembrane</keyword>
<protein>
    <submittedName>
        <fullName evidence="3">Envelope protein</fullName>
    </submittedName>
</protein>
<gene>
    <name evidence="3" type="ORF">IRJ41_008504</name>
</gene>
<keyword evidence="2" id="KW-1133">Transmembrane helix</keyword>
<reference evidence="3" key="1">
    <citation type="submission" date="2021-02" db="EMBL/GenBank/DDBJ databases">
        <title>Comparative genomics reveals that relaxation of natural selection precedes convergent phenotypic evolution of cavefish.</title>
        <authorList>
            <person name="Peng Z."/>
        </authorList>
    </citation>
    <scope>NUCLEOTIDE SEQUENCE</scope>
    <source>
        <tissue evidence="3">Muscle</tissue>
    </source>
</reference>
<dbReference type="SUPFAM" id="SSF58069">
    <property type="entry name" value="Virus ectodomain"/>
    <property type="match status" value="1"/>
</dbReference>
<organism evidence="3 4">
    <name type="scientific">Triplophysa rosa</name>
    <name type="common">Cave loach</name>
    <dbReference type="NCBI Taxonomy" id="992332"/>
    <lineage>
        <taxon>Eukaryota</taxon>
        <taxon>Metazoa</taxon>
        <taxon>Chordata</taxon>
        <taxon>Craniata</taxon>
        <taxon>Vertebrata</taxon>
        <taxon>Euteleostomi</taxon>
        <taxon>Actinopterygii</taxon>
        <taxon>Neopterygii</taxon>
        <taxon>Teleostei</taxon>
        <taxon>Ostariophysi</taxon>
        <taxon>Cypriniformes</taxon>
        <taxon>Nemacheilidae</taxon>
        <taxon>Triplophysa</taxon>
    </lineage>
</organism>
<dbReference type="Proteomes" id="UP001059041">
    <property type="component" value="Linkage Group LG4"/>
</dbReference>
<evidence type="ECO:0000256" key="1">
    <source>
        <dbReference type="SAM" id="MobiDB-lite"/>
    </source>
</evidence>
<dbReference type="Gene3D" id="1.10.287.210">
    <property type="match status" value="1"/>
</dbReference>
<feature type="compositionally biased region" description="Acidic residues" evidence="1">
    <location>
        <begin position="636"/>
        <end position="648"/>
    </location>
</feature>
<keyword evidence="4" id="KW-1185">Reference proteome</keyword>
<name>A0A9W7WYX6_TRIRA</name>
<sequence>MKLWENWRVMGGVFIIAVAVVLIVYGIMEKDTEDNKPKREIKVKTGHPFGVKLELIRTNGKDAIWEFDLCQVINCGKDEMSYRGYDIYGCLWPTTGRNPSGPWCHGWTDVNWSTRPGFVKRIWKMSKEHIQFKLALFRGPSNVWGTNRVNKIMIRLKDGHYARTSYITIGVDVTGTDPMGLIAITTVVAPTVPIISNFSQSGNAIASSDYTKMTPHDLLVMATGYSEDNLWLKWIETTAKEQGMADCVACARARPTLYTEPAPLFPEDTWGYGCMLGLTKRATPFNCSTLAALFPPLSNQSRIGPFTPREGNYTCFNLTSSRKSQIYVGQFPDSWCNTTVQTQGALGEWARAGLYYYCGASVLLVRVTPDMVGVCAMTRLAAPLTLIGSRVVRMTHVTPTELTARRRRHVLLKRSAFDPTINSPTYVDAIGIPRGVPDEHKLADQVATGFENIPVVSALFPVTPNKNVDRINYVHYNVMRLSNLTRDAVEGLAEQLAPTSLMAVQNRIALDMILAEKGGVCSMIGEMCCTFIPNNTAPDGSVTRALNGLKALSKEMKEHSGIDNPMDRWFNRMFGGWKGIIIAIITSLAIFLAVIVTCGCCCIPCNRSLCNRMIITAIEKKDPDHPPSYAMPLMGTEEDQLEDLEENV</sequence>
<dbReference type="InterPro" id="IPR018154">
    <property type="entry name" value="TLV/ENV_coat_polyprotein"/>
</dbReference>
<dbReference type="CDD" id="cd09951">
    <property type="entry name" value="HERV-Rb-like_HR1-HR2"/>
    <property type="match status" value="1"/>
</dbReference>
<feature type="transmembrane region" description="Helical" evidence="2">
    <location>
        <begin position="576"/>
        <end position="596"/>
    </location>
</feature>
<feature type="region of interest" description="Disordered" evidence="1">
    <location>
        <begin position="626"/>
        <end position="648"/>
    </location>
</feature>
<keyword evidence="2" id="KW-0472">Membrane</keyword>
<dbReference type="PANTHER" id="PTHR10424:SF80">
    <property type="entry name" value="ENVELOPE GLYCOPROTEIN"/>
    <property type="match status" value="1"/>
</dbReference>
<comment type="caution">
    <text evidence="3">The sequence shown here is derived from an EMBL/GenBank/DDBJ whole genome shotgun (WGS) entry which is preliminary data.</text>
</comment>
<dbReference type="PANTHER" id="PTHR10424">
    <property type="entry name" value="VIRAL ENVELOPE PROTEIN"/>
    <property type="match status" value="1"/>
</dbReference>
<evidence type="ECO:0000313" key="4">
    <source>
        <dbReference type="Proteomes" id="UP001059041"/>
    </source>
</evidence>
<evidence type="ECO:0000256" key="2">
    <source>
        <dbReference type="SAM" id="Phobius"/>
    </source>
</evidence>
<dbReference type="Pfam" id="PF00429">
    <property type="entry name" value="TLV_coat"/>
    <property type="match status" value="1"/>
</dbReference>
<proteinExistence type="predicted"/>
<dbReference type="EMBL" id="JAFHDT010000004">
    <property type="protein sequence ID" value="KAI7810938.1"/>
    <property type="molecule type" value="Genomic_DNA"/>
</dbReference>
<feature type="transmembrane region" description="Helical" evidence="2">
    <location>
        <begin position="6"/>
        <end position="28"/>
    </location>
</feature>
<keyword evidence="3" id="KW-0261">Viral envelope protein</keyword>